<dbReference type="InterPro" id="IPR054765">
    <property type="entry name" value="SLBB_dom"/>
</dbReference>
<accession>A0A7V5LJ92</accession>
<gene>
    <name evidence="2" type="ORF">ENL21_03110</name>
</gene>
<dbReference type="Pfam" id="PF22461">
    <property type="entry name" value="SLBB_2"/>
    <property type="match status" value="1"/>
</dbReference>
<dbReference type="PANTHER" id="PTHR33619">
    <property type="entry name" value="POLYSACCHARIDE EXPORT PROTEIN GFCE-RELATED"/>
    <property type="match status" value="1"/>
</dbReference>
<organism evidence="2">
    <name type="scientific">Caldithrix abyssi</name>
    <dbReference type="NCBI Taxonomy" id="187145"/>
    <lineage>
        <taxon>Bacteria</taxon>
        <taxon>Pseudomonadati</taxon>
        <taxon>Calditrichota</taxon>
        <taxon>Calditrichia</taxon>
        <taxon>Calditrichales</taxon>
        <taxon>Calditrichaceae</taxon>
        <taxon>Caldithrix</taxon>
    </lineage>
</organism>
<dbReference type="PANTHER" id="PTHR33619:SF3">
    <property type="entry name" value="POLYSACCHARIDE EXPORT PROTEIN GFCE-RELATED"/>
    <property type="match status" value="1"/>
</dbReference>
<dbReference type="InterPro" id="IPR049712">
    <property type="entry name" value="Poly_export"/>
</dbReference>
<dbReference type="AlphaFoldDB" id="A0A7V5LJ92"/>
<reference evidence="2" key="1">
    <citation type="journal article" date="2020" name="mSystems">
        <title>Genome- and Community-Level Interaction Insights into Carbon Utilization and Element Cycling Functions of Hydrothermarchaeota in Hydrothermal Sediment.</title>
        <authorList>
            <person name="Zhou Z."/>
            <person name="Liu Y."/>
            <person name="Xu W."/>
            <person name="Pan J."/>
            <person name="Luo Z.H."/>
            <person name="Li M."/>
        </authorList>
    </citation>
    <scope>NUCLEOTIDE SEQUENCE [LARGE SCALE GENOMIC DNA]</scope>
    <source>
        <strain evidence="2">HyVt-76</strain>
    </source>
</reference>
<dbReference type="Proteomes" id="UP000886111">
    <property type="component" value="Unassembled WGS sequence"/>
</dbReference>
<name>A0A7V5LJ92_CALAY</name>
<feature type="domain" description="SLBB" evidence="1">
    <location>
        <begin position="63"/>
        <end position="139"/>
    </location>
</feature>
<dbReference type="GO" id="GO:0015159">
    <property type="term" value="F:polysaccharide transmembrane transporter activity"/>
    <property type="evidence" value="ECO:0007669"/>
    <property type="project" value="InterPro"/>
</dbReference>
<evidence type="ECO:0000313" key="2">
    <source>
        <dbReference type="EMBL" id="HHE54745.1"/>
    </source>
</evidence>
<dbReference type="Gene3D" id="3.10.560.10">
    <property type="entry name" value="Outer membrane lipoprotein wza domain like"/>
    <property type="match status" value="1"/>
</dbReference>
<proteinExistence type="predicted"/>
<protein>
    <recommendedName>
        <fullName evidence="1">SLBB domain-containing protein</fullName>
    </recommendedName>
</protein>
<comment type="caution">
    <text evidence="2">The sequence shown here is derived from an EMBL/GenBank/DDBJ whole genome shotgun (WGS) entry which is preliminary data.</text>
</comment>
<dbReference type="EMBL" id="DRTD01000222">
    <property type="protein sequence ID" value="HHE54745.1"/>
    <property type="molecule type" value="Genomic_DNA"/>
</dbReference>
<sequence length="172" mass="19044">MGKLMKKAYFVLFIGFFMIGLQPNSAKSQNFNEMFSKKQQMLQQPNRAAQYILGSGDVLLVTVNLWGHVLKPGIYSVPSSYTLIDLISSAGGPLSTARLNDVRIVRKNQEVLKVDIEKFLKTGDISSLPSLQPGDTIIVSGSIQDVFTKMVAIFRDLAIIVNVFVLASRVNY</sequence>
<evidence type="ECO:0000259" key="1">
    <source>
        <dbReference type="Pfam" id="PF22461"/>
    </source>
</evidence>